<sequence>MEKFIRDAIMSHMENNNLFTTHQHGFRKKRSCVTQLIEVIEDWTRELDKGNNIDSIYLDFQKAFDKVPHKRLTEKRKGYGISGCLLTDRKQRVVLNGSESEWTDVTSGIPQGSVLGPTLFLLYINDLPDVVNNIVKLFADDTKLYSVVNTNAEQDRMQNDIDKLQEWSDKWLLKFNTTKCKHLHLGNSPAPIYYMNHLTLEHSTCEKDLGISIDSKLKFQEHINKQIKKANSKLGIIRRSLSYLDKNIFLTLYKSIVRPHLEYGSSVWSVIYKKEAIGIENVQRRATKLIRSISHLTYPERLKTLGLPTLQYRRLRADMIQVYRILKGVDTIQNHTNILPISNSITRGHSLKISKQYCRTNVRKFSFSQRIVDCWNALPDNVVNATSVNSFKSQINKYWKDFNLKFVPDCYEPEAERNTTRRNGSERQCL</sequence>
<proteinExistence type="predicted"/>
<evidence type="ECO:0000313" key="3">
    <source>
        <dbReference type="Proteomes" id="UP001186944"/>
    </source>
</evidence>
<reference evidence="2" key="1">
    <citation type="submission" date="2019-08" db="EMBL/GenBank/DDBJ databases">
        <title>The improved chromosome-level genome for the pearl oyster Pinctada fucata martensii using PacBio sequencing and Hi-C.</title>
        <authorList>
            <person name="Zheng Z."/>
        </authorList>
    </citation>
    <scope>NUCLEOTIDE SEQUENCE</scope>
    <source>
        <strain evidence="2">ZZ-2019</strain>
        <tissue evidence="2">Adductor muscle</tissue>
    </source>
</reference>
<dbReference type="EMBL" id="VSWD01000002">
    <property type="protein sequence ID" value="KAK3107559.1"/>
    <property type="molecule type" value="Genomic_DNA"/>
</dbReference>
<dbReference type="Proteomes" id="UP001186944">
    <property type="component" value="Unassembled WGS sequence"/>
</dbReference>
<dbReference type="PRINTS" id="PR01345">
    <property type="entry name" value="CERVTRCPTASE"/>
</dbReference>
<dbReference type="Pfam" id="PF00078">
    <property type="entry name" value="RVT_1"/>
    <property type="match status" value="1"/>
</dbReference>
<comment type="caution">
    <text evidence="2">The sequence shown here is derived from an EMBL/GenBank/DDBJ whole genome shotgun (WGS) entry which is preliminary data.</text>
</comment>
<gene>
    <name evidence="2" type="ORF">FSP39_017306</name>
</gene>
<protein>
    <recommendedName>
        <fullName evidence="1">Reverse transcriptase domain-containing protein</fullName>
    </recommendedName>
</protein>
<dbReference type="CDD" id="cd01650">
    <property type="entry name" value="RT_nLTR_like"/>
    <property type="match status" value="1"/>
</dbReference>
<organism evidence="2 3">
    <name type="scientific">Pinctada imbricata</name>
    <name type="common">Atlantic pearl-oyster</name>
    <name type="synonym">Pinctada martensii</name>
    <dbReference type="NCBI Taxonomy" id="66713"/>
    <lineage>
        <taxon>Eukaryota</taxon>
        <taxon>Metazoa</taxon>
        <taxon>Spiralia</taxon>
        <taxon>Lophotrochozoa</taxon>
        <taxon>Mollusca</taxon>
        <taxon>Bivalvia</taxon>
        <taxon>Autobranchia</taxon>
        <taxon>Pteriomorphia</taxon>
        <taxon>Pterioida</taxon>
        <taxon>Pterioidea</taxon>
        <taxon>Pteriidae</taxon>
        <taxon>Pinctada</taxon>
    </lineage>
</organism>
<feature type="domain" description="Reverse transcriptase" evidence="1">
    <location>
        <begin position="1"/>
        <end position="213"/>
    </location>
</feature>
<evidence type="ECO:0000259" key="1">
    <source>
        <dbReference type="PROSITE" id="PS50878"/>
    </source>
</evidence>
<dbReference type="PROSITE" id="PS50878">
    <property type="entry name" value="RT_POL"/>
    <property type="match status" value="1"/>
</dbReference>
<evidence type="ECO:0000313" key="2">
    <source>
        <dbReference type="EMBL" id="KAK3107559.1"/>
    </source>
</evidence>
<dbReference type="AlphaFoldDB" id="A0AA88YLA4"/>
<accession>A0AA88YLA4</accession>
<dbReference type="PANTHER" id="PTHR33332">
    <property type="entry name" value="REVERSE TRANSCRIPTASE DOMAIN-CONTAINING PROTEIN"/>
    <property type="match status" value="1"/>
</dbReference>
<dbReference type="InterPro" id="IPR000477">
    <property type="entry name" value="RT_dom"/>
</dbReference>
<name>A0AA88YLA4_PINIB</name>
<keyword evidence="3" id="KW-1185">Reference proteome</keyword>